<dbReference type="Proteomes" id="UP000260680">
    <property type="component" value="Unassembled WGS sequence"/>
</dbReference>
<evidence type="ECO:0000256" key="8">
    <source>
        <dbReference type="ARBA" id="ARBA00038091"/>
    </source>
</evidence>
<gene>
    <name evidence="11" type="ORF">DS742_05045</name>
    <name evidence="10" type="ORF">LAD12857_18800</name>
</gene>
<dbReference type="GO" id="GO:0005737">
    <property type="term" value="C:cytoplasm"/>
    <property type="evidence" value="ECO:0007669"/>
    <property type="project" value="UniProtKB-SubCell"/>
</dbReference>
<evidence type="ECO:0000256" key="4">
    <source>
        <dbReference type="ARBA" id="ARBA00022603"/>
    </source>
</evidence>
<accession>A0A3E2NGD6</accession>
<dbReference type="GO" id="GO:0008168">
    <property type="term" value="F:methyltransferase activity"/>
    <property type="evidence" value="ECO:0007669"/>
    <property type="project" value="UniProtKB-KW"/>
</dbReference>
<dbReference type="EMBL" id="BRPJ01000033">
    <property type="protein sequence ID" value="GLB29957.1"/>
    <property type="molecule type" value="Genomic_DNA"/>
</dbReference>
<evidence type="ECO:0000259" key="9">
    <source>
        <dbReference type="SMART" id="SM00359"/>
    </source>
</evidence>
<keyword evidence="3" id="KW-0698">rRNA processing</keyword>
<keyword evidence="5" id="KW-0808">Transferase</keyword>
<dbReference type="Gene3D" id="3.40.50.150">
    <property type="entry name" value="Vaccinia Virus protein VP39"/>
    <property type="match status" value="1"/>
</dbReference>
<sequence>METAIVRIKKGEGRSLKAGGMWVYDNEIDTITGDYTNGDIITVKDFDGYCMGHGFINTNSKITVRMMTRKKDVEINEDFIEMRVRNAWEYRKTTVDTSSCRIIFGEADFLPGIVVDKFSDVLVVESLALGIDRLKPVILEKLKSILAEDGIEIRGIYERSDAKVRLQEGMERFKGFIGDPFDTKVEITENDVKYLVDVEDGQKTGFFLDQKYNRLAIKRLCRDKRVLDCFTHTGSFALNAGIAGAKEVLGVDASELGVAQARENAELNGLTDRVSFRCADVFELLPELEKAGEKFDVVILDPPAFTKSRNSVKNAVKGYREINLRGLKLVKDGGYLATCSCSHFMTPELFTKTIREAAVSAHKRLRQVEYRTQSADHPILWSGDENSYYLKFYIFQVCDEK</sequence>
<dbReference type="AlphaFoldDB" id="A0A3E2NGD6"/>
<dbReference type="GO" id="GO:0032259">
    <property type="term" value="P:methylation"/>
    <property type="evidence" value="ECO:0007669"/>
    <property type="project" value="UniProtKB-KW"/>
</dbReference>
<keyword evidence="4 11" id="KW-0489">Methyltransferase</keyword>
<dbReference type="Proteomes" id="UP001419084">
    <property type="component" value="Unassembled WGS sequence"/>
</dbReference>
<comment type="similarity">
    <text evidence="8">Belongs to the methyltransferase superfamily. RlmI family.</text>
</comment>
<dbReference type="Pfam" id="PF10672">
    <property type="entry name" value="Methyltrans_SAM"/>
    <property type="match status" value="1"/>
</dbReference>
<reference evidence="10 13" key="2">
    <citation type="journal article" date="2024" name="Int. J. Syst. Evol. Microbiol.">
        <title>Lacrimispora brassicae sp. nov. isolated from fermented cabbage, and proposal of Clostridium indicum Gundawar et al. 2019 and Clostridium methoxybenzovorans Mechichi et al. 1999 as heterotypic synonyms of Lacrimispora amygdalina (Parshina et al. 2003) Haas and Blanchard 2020 and Lacrimispora indolis (McClung and McCoy 1957) Haas and Blanchard 2020, respectively.</title>
        <authorList>
            <person name="Kobayashi H."/>
            <person name="Tanizawa Y."/>
            <person name="Sakamoto M."/>
            <person name="Ohkuma M."/>
            <person name="Tohno M."/>
        </authorList>
    </citation>
    <scope>NUCLEOTIDE SEQUENCE [LARGE SCALE GENOMIC DNA]</scope>
    <source>
        <strain evidence="10 13">DSM 12857</strain>
    </source>
</reference>
<evidence type="ECO:0000256" key="3">
    <source>
        <dbReference type="ARBA" id="ARBA00022552"/>
    </source>
</evidence>
<dbReference type="GO" id="GO:0006364">
    <property type="term" value="P:rRNA processing"/>
    <property type="evidence" value="ECO:0007669"/>
    <property type="project" value="UniProtKB-KW"/>
</dbReference>
<dbReference type="SUPFAM" id="SSF53335">
    <property type="entry name" value="S-adenosyl-L-methionine-dependent methyltransferases"/>
    <property type="match status" value="1"/>
</dbReference>
<keyword evidence="6" id="KW-0949">S-adenosyl-L-methionine</keyword>
<dbReference type="SUPFAM" id="SSF88697">
    <property type="entry name" value="PUA domain-like"/>
    <property type="match status" value="1"/>
</dbReference>
<evidence type="ECO:0000313" key="12">
    <source>
        <dbReference type="Proteomes" id="UP000260680"/>
    </source>
</evidence>
<dbReference type="PANTHER" id="PTHR42873">
    <property type="entry name" value="RIBOSOMAL RNA LARGE SUBUNIT METHYLTRANSFERASE"/>
    <property type="match status" value="1"/>
</dbReference>
<evidence type="ECO:0000256" key="1">
    <source>
        <dbReference type="ARBA" id="ARBA00004496"/>
    </source>
</evidence>
<protein>
    <submittedName>
        <fullName evidence="11">Class I SAM-dependent rRNA methyltransferase</fullName>
    </submittedName>
    <submittedName>
        <fullName evidence="10">SAM-dependent methyltransferase</fullName>
    </submittedName>
</protein>
<evidence type="ECO:0000256" key="2">
    <source>
        <dbReference type="ARBA" id="ARBA00022490"/>
    </source>
</evidence>
<feature type="domain" description="PUA" evidence="9">
    <location>
        <begin position="4"/>
        <end position="89"/>
    </location>
</feature>
<dbReference type="EMBL" id="QOHO01000015">
    <property type="protein sequence ID" value="RFZ80066.1"/>
    <property type="molecule type" value="Genomic_DNA"/>
</dbReference>
<dbReference type="InterPro" id="IPR029063">
    <property type="entry name" value="SAM-dependent_MTases_sf"/>
</dbReference>
<dbReference type="SMART" id="SM00359">
    <property type="entry name" value="PUA"/>
    <property type="match status" value="1"/>
</dbReference>
<evidence type="ECO:0000256" key="7">
    <source>
        <dbReference type="ARBA" id="ARBA00022884"/>
    </source>
</evidence>
<keyword evidence="7" id="KW-0694">RNA-binding</keyword>
<comment type="caution">
    <text evidence="11">The sequence shown here is derived from an EMBL/GenBank/DDBJ whole genome shotgun (WGS) entry which is preliminary data.</text>
</comment>
<dbReference type="PROSITE" id="PS50890">
    <property type="entry name" value="PUA"/>
    <property type="match status" value="1"/>
</dbReference>
<dbReference type="InterPro" id="IPR019614">
    <property type="entry name" value="SAM-dep_methyl-trfase"/>
</dbReference>
<dbReference type="RefSeq" id="WP_117415925.1">
    <property type="nucleotide sequence ID" value="NZ_BRPJ01000033.1"/>
</dbReference>
<reference evidence="11 12" key="1">
    <citation type="submission" date="2018-07" db="EMBL/GenBank/DDBJ databases">
        <title>New species, Clostridium PI-S10-A1B.</title>
        <authorList>
            <person name="Krishna G."/>
            <person name="Summeta K."/>
            <person name="Shikha S."/>
            <person name="Prabhu P.B."/>
            <person name="Suresh K."/>
        </authorList>
    </citation>
    <scope>NUCLEOTIDE SEQUENCE [LARGE SCALE GENOMIC DNA]</scope>
    <source>
        <strain evidence="11 12">PI-S10-A1B</strain>
    </source>
</reference>
<dbReference type="GO" id="GO:0003723">
    <property type="term" value="F:RNA binding"/>
    <property type="evidence" value="ECO:0007669"/>
    <property type="project" value="UniProtKB-KW"/>
</dbReference>
<dbReference type="OrthoDB" id="9805492at2"/>
<dbReference type="InterPro" id="IPR041532">
    <property type="entry name" value="RlmI-like_PUA"/>
</dbReference>
<dbReference type="CDD" id="cd21153">
    <property type="entry name" value="PUA_RlmI"/>
    <property type="match status" value="1"/>
</dbReference>
<dbReference type="CDD" id="cd11572">
    <property type="entry name" value="RlmI_M_like"/>
    <property type="match status" value="1"/>
</dbReference>
<dbReference type="InterPro" id="IPR015947">
    <property type="entry name" value="PUA-like_sf"/>
</dbReference>
<dbReference type="Gene3D" id="3.30.750.80">
    <property type="entry name" value="RNA methyltransferase domain (HRMD) like"/>
    <property type="match status" value="1"/>
</dbReference>
<keyword evidence="13" id="KW-1185">Reference proteome</keyword>
<evidence type="ECO:0000313" key="10">
    <source>
        <dbReference type="EMBL" id="GLB29957.1"/>
    </source>
</evidence>
<evidence type="ECO:0000313" key="11">
    <source>
        <dbReference type="EMBL" id="RFZ80066.1"/>
    </source>
</evidence>
<dbReference type="Pfam" id="PF17785">
    <property type="entry name" value="PUA_3"/>
    <property type="match status" value="1"/>
</dbReference>
<evidence type="ECO:0000256" key="5">
    <source>
        <dbReference type="ARBA" id="ARBA00022679"/>
    </source>
</evidence>
<name>A0A3E2NGD6_9FIRM</name>
<dbReference type="InterPro" id="IPR036974">
    <property type="entry name" value="PUA_sf"/>
</dbReference>
<dbReference type="CDD" id="cd02440">
    <property type="entry name" value="AdoMet_MTases"/>
    <property type="match status" value="1"/>
</dbReference>
<organism evidence="11 12">
    <name type="scientific">Lacrimispora amygdalina</name>
    <dbReference type="NCBI Taxonomy" id="253257"/>
    <lineage>
        <taxon>Bacteria</taxon>
        <taxon>Bacillati</taxon>
        <taxon>Bacillota</taxon>
        <taxon>Clostridia</taxon>
        <taxon>Lachnospirales</taxon>
        <taxon>Lachnospiraceae</taxon>
        <taxon>Lacrimispora</taxon>
    </lineage>
</organism>
<dbReference type="Gene3D" id="2.30.130.10">
    <property type="entry name" value="PUA domain"/>
    <property type="match status" value="1"/>
</dbReference>
<dbReference type="PANTHER" id="PTHR42873:SF1">
    <property type="entry name" value="S-ADENOSYLMETHIONINE-DEPENDENT METHYLTRANSFERASE DOMAIN-CONTAINING PROTEIN"/>
    <property type="match status" value="1"/>
</dbReference>
<proteinExistence type="inferred from homology"/>
<dbReference type="InterPro" id="IPR002478">
    <property type="entry name" value="PUA"/>
</dbReference>
<keyword evidence="2" id="KW-0963">Cytoplasm</keyword>
<evidence type="ECO:0000313" key="13">
    <source>
        <dbReference type="Proteomes" id="UP001419084"/>
    </source>
</evidence>
<evidence type="ECO:0000256" key="6">
    <source>
        <dbReference type="ARBA" id="ARBA00022691"/>
    </source>
</evidence>
<comment type="subcellular location">
    <subcellularLocation>
        <location evidence="1">Cytoplasm</location>
    </subcellularLocation>
</comment>